<dbReference type="Gene3D" id="3.30.2350.20">
    <property type="entry name" value="TruD, catalytic domain"/>
    <property type="match status" value="2"/>
</dbReference>
<dbReference type="PANTHER" id="PTHR13326">
    <property type="entry name" value="TRNA PSEUDOURIDINE SYNTHASE D"/>
    <property type="match status" value="1"/>
</dbReference>
<dbReference type="NCBIfam" id="TIGR00094">
    <property type="entry name" value="tRNA_TruD_broad"/>
    <property type="match status" value="1"/>
</dbReference>
<feature type="compositionally biased region" description="Basic and acidic residues" evidence="4">
    <location>
        <begin position="292"/>
        <end position="302"/>
    </location>
</feature>
<dbReference type="EMBL" id="NBII01000003">
    <property type="protein sequence ID" value="PAV20935.1"/>
    <property type="molecule type" value="Genomic_DNA"/>
</dbReference>
<evidence type="ECO:0000313" key="6">
    <source>
        <dbReference type="EMBL" id="PAV20935.1"/>
    </source>
</evidence>
<sequence length="870" mass="97927">MSTKRSESGDRDHPEAKRQKLDDNSEPITQEAEVAEESNKTSAVEVEEKTNESNVEDDTSALPNFETLLPPSRSLLGASRNSLAKSEGHTLEFDVGISEYISKDLPPMHAIIKQRFTDFLVHEVNLDGEVIHIQSLELPQSENKPAEAGEEEIRTKVEIPENASNNQGSGSALSTEEKMDVSPDQAQPEEKTEKQVVEQEAEEEENSEPWPESFTTSLTPYLSETLVQQLKQMYLEGPEPPFVSDNGWGSRTAPDSESATIAAPEENEEKDTEDVSSTSRNDGGRRGRGGRRGQDRGRGRGRDRGRRSGRNQREDKRRVISEPMESKTARTALHKVIRELFKGKLDSETDTSNPVEEGRVVIKWAKAGQGRGAGRRDRGDRTDKPSRGNYPPYIHFTMQKTNRDTQDALGYLSRMLHCNVRDLSVAGTKDKRGVTVQRVALRRGNKTVEDVFKMANGLHGRRTLEEALTQRGERGVRIADFKYGRAGLELGMLKGNTFIITLRNVRVEPFETLDRAMNSLKEKGFINYYGMQRFGTASIPTHSIGLAFLQCDWKKAASLILSHRPGEHPDVVAARDAWLKEKDLDKALELFPRRVVAERCILESFKKMKGDTRNVMGALSTIPRNLRLMYVHAYQSYVWNAIVSERIRRYGADKPVVGDLVYEQEGGRLRVNKASEEDLQDSDQEEMGEPEQPSKKSKRPWVAPKVKALKAEDVDKYSIFDVIMPLPGKDVAYPDGELGELYREFLRQDGLDPDNFSTKHKDYNLCGSYRKIVLKPKELSWSVLRYTDPDVSLAQADEDKLLGKEPPIVDEDGKFVALQVKLQLNTAAYATMALREVTKTETSSHYQTSLTIASEDQAFRGTKESDEMET</sequence>
<gene>
    <name evidence="6" type="ORF">PNOK_0356200</name>
</gene>
<dbReference type="Proteomes" id="UP000217199">
    <property type="component" value="Unassembled WGS sequence"/>
</dbReference>
<evidence type="ECO:0000256" key="2">
    <source>
        <dbReference type="ARBA" id="ARBA00022694"/>
    </source>
</evidence>
<organism evidence="6 7">
    <name type="scientific">Pyrrhoderma noxium</name>
    <dbReference type="NCBI Taxonomy" id="2282107"/>
    <lineage>
        <taxon>Eukaryota</taxon>
        <taxon>Fungi</taxon>
        <taxon>Dikarya</taxon>
        <taxon>Basidiomycota</taxon>
        <taxon>Agaricomycotina</taxon>
        <taxon>Agaricomycetes</taxon>
        <taxon>Hymenochaetales</taxon>
        <taxon>Hymenochaetaceae</taxon>
        <taxon>Pyrrhoderma</taxon>
    </lineage>
</organism>
<reference evidence="6 7" key="1">
    <citation type="journal article" date="2017" name="Mol. Ecol.">
        <title>Comparative and population genomic landscape of Phellinus noxius: A hypervariable fungus causing root rot in trees.</title>
        <authorList>
            <person name="Chung C.L."/>
            <person name="Lee T.J."/>
            <person name="Akiba M."/>
            <person name="Lee H.H."/>
            <person name="Kuo T.H."/>
            <person name="Liu D."/>
            <person name="Ke H.M."/>
            <person name="Yokoi T."/>
            <person name="Roa M.B."/>
            <person name="Lu M.J."/>
            <person name="Chang Y.Y."/>
            <person name="Ann P.J."/>
            <person name="Tsai J.N."/>
            <person name="Chen C.Y."/>
            <person name="Tzean S.S."/>
            <person name="Ota Y."/>
            <person name="Hattori T."/>
            <person name="Sahashi N."/>
            <person name="Liou R.F."/>
            <person name="Kikuchi T."/>
            <person name="Tsai I.J."/>
        </authorList>
    </citation>
    <scope>NUCLEOTIDE SEQUENCE [LARGE SCALE GENOMIC DNA]</scope>
    <source>
        <strain evidence="6 7">FFPRI411160</strain>
    </source>
</reference>
<feature type="region of interest" description="Disordered" evidence="4">
    <location>
        <begin position="366"/>
        <end position="392"/>
    </location>
</feature>
<feature type="compositionally biased region" description="Polar residues" evidence="4">
    <location>
        <begin position="247"/>
        <end position="259"/>
    </location>
</feature>
<dbReference type="PROSITE" id="PS50984">
    <property type="entry name" value="TRUD"/>
    <property type="match status" value="1"/>
</dbReference>
<protein>
    <submittedName>
        <fullName evidence="6">tRNA pseudouridine synthase D</fullName>
    </submittedName>
</protein>
<feature type="region of interest" description="Disordered" evidence="4">
    <location>
        <begin position="140"/>
        <end position="219"/>
    </location>
</feature>
<feature type="compositionally biased region" description="Polar residues" evidence="4">
    <location>
        <begin position="162"/>
        <end position="174"/>
    </location>
</feature>
<evidence type="ECO:0000256" key="4">
    <source>
        <dbReference type="SAM" id="MobiDB-lite"/>
    </source>
</evidence>
<evidence type="ECO:0000256" key="3">
    <source>
        <dbReference type="ARBA" id="ARBA00023235"/>
    </source>
</evidence>
<dbReference type="PANTHER" id="PTHR13326:SF21">
    <property type="entry name" value="PSEUDOURIDYLATE SYNTHASE PUS7L"/>
    <property type="match status" value="1"/>
</dbReference>
<feature type="domain" description="TRUD" evidence="5">
    <location>
        <begin position="524"/>
        <end position="775"/>
    </location>
</feature>
<dbReference type="InterPro" id="IPR011760">
    <property type="entry name" value="PsdUridine_synth_TruD_insert"/>
</dbReference>
<dbReference type="OrthoDB" id="447290at2759"/>
<feature type="compositionally biased region" description="Basic and acidic residues" evidence="4">
    <location>
        <begin position="374"/>
        <end position="386"/>
    </location>
</feature>
<dbReference type="CDD" id="cd02576">
    <property type="entry name" value="PseudoU_synth_ScPUS7"/>
    <property type="match status" value="1"/>
</dbReference>
<evidence type="ECO:0000256" key="1">
    <source>
        <dbReference type="ARBA" id="ARBA00007953"/>
    </source>
</evidence>
<feature type="compositionally biased region" description="Basic and acidic residues" evidence="4">
    <location>
        <begin position="311"/>
        <end position="328"/>
    </location>
</feature>
<dbReference type="InterPro" id="IPR001656">
    <property type="entry name" value="PsdUridine_synth_TruD"/>
</dbReference>
<dbReference type="PROSITE" id="PS01268">
    <property type="entry name" value="UPF0024"/>
    <property type="match status" value="1"/>
</dbReference>
<feature type="region of interest" description="Disordered" evidence="4">
    <location>
        <begin position="1"/>
        <end position="63"/>
    </location>
</feature>
<accession>A0A286UN92</accession>
<comment type="caution">
    <text evidence="6">The sequence shown here is derived from an EMBL/GenBank/DDBJ whole genome shotgun (WGS) entry which is preliminary data.</text>
</comment>
<name>A0A286UN92_9AGAM</name>
<dbReference type="GO" id="GO:0003723">
    <property type="term" value="F:RNA binding"/>
    <property type="evidence" value="ECO:0007669"/>
    <property type="project" value="InterPro"/>
</dbReference>
<dbReference type="InParanoid" id="A0A286UN92"/>
<dbReference type="GO" id="GO:0001522">
    <property type="term" value="P:pseudouridine synthesis"/>
    <property type="evidence" value="ECO:0007669"/>
    <property type="project" value="InterPro"/>
</dbReference>
<dbReference type="GO" id="GO:0008033">
    <property type="term" value="P:tRNA processing"/>
    <property type="evidence" value="ECO:0007669"/>
    <property type="project" value="UniProtKB-KW"/>
</dbReference>
<dbReference type="Pfam" id="PF01142">
    <property type="entry name" value="TruD"/>
    <property type="match status" value="1"/>
</dbReference>
<feature type="compositionally biased region" description="Basic and acidic residues" evidence="4">
    <location>
        <begin position="1"/>
        <end position="23"/>
    </location>
</feature>
<feature type="region of interest" description="Disordered" evidence="4">
    <location>
        <begin position="671"/>
        <end position="702"/>
    </location>
</feature>
<dbReference type="STRING" id="2282107.A0A286UN92"/>
<keyword evidence="3" id="KW-0413">Isomerase</keyword>
<feature type="compositionally biased region" description="Acidic residues" evidence="4">
    <location>
        <begin position="677"/>
        <end position="689"/>
    </location>
</feature>
<dbReference type="PIRSF" id="PIRSF037016">
    <property type="entry name" value="Pseudouridin_synth_euk_prd"/>
    <property type="match status" value="1"/>
</dbReference>
<keyword evidence="2" id="KW-0819">tRNA processing</keyword>
<evidence type="ECO:0000313" key="7">
    <source>
        <dbReference type="Proteomes" id="UP000217199"/>
    </source>
</evidence>
<dbReference type="GO" id="GO:0009982">
    <property type="term" value="F:pseudouridine synthase activity"/>
    <property type="evidence" value="ECO:0007669"/>
    <property type="project" value="InterPro"/>
</dbReference>
<dbReference type="InterPro" id="IPR020103">
    <property type="entry name" value="PsdUridine_synth_cat_dom_sf"/>
</dbReference>
<feature type="compositionally biased region" description="Basic and acidic residues" evidence="4">
    <location>
        <begin position="188"/>
        <end position="197"/>
    </location>
</feature>
<keyword evidence="7" id="KW-1185">Reference proteome</keyword>
<dbReference type="AlphaFoldDB" id="A0A286UN92"/>
<dbReference type="InterPro" id="IPR020119">
    <property type="entry name" value="PsdUridine_synth_TruD_CS"/>
</dbReference>
<proteinExistence type="inferred from homology"/>
<dbReference type="FunCoup" id="A0A286UN92">
    <property type="interactions" value="708"/>
</dbReference>
<feature type="region of interest" description="Disordered" evidence="4">
    <location>
        <begin position="236"/>
        <end position="331"/>
    </location>
</feature>
<evidence type="ECO:0000259" key="5">
    <source>
        <dbReference type="PROSITE" id="PS50984"/>
    </source>
</evidence>
<feature type="compositionally biased region" description="Acidic residues" evidence="4">
    <location>
        <begin position="265"/>
        <end position="274"/>
    </location>
</feature>
<comment type="similarity">
    <text evidence="1">Belongs to the pseudouridine synthase TruD family.</text>
</comment>
<dbReference type="GO" id="GO:0005634">
    <property type="term" value="C:nucleus"/>
    <property type="evidence" value="ECO:0007669"/>
    <property type="project" value="TreeGrafter"/>
</dbReference>
<dbReference type="SUPFAM" id="SSF55120">
    <property type="entry name" value="Pseudouridine synthase"/>
    <property type="match status" value="1"/>
</dbReference>
<dbReference type="InterPro" id="IPR042214">
    <property type="entry name" value="TruD_catalytic"/>
</dbReference>
<feature type="compositionally biased region" description="Basic and acidic residues" evidence="4">
    <location>
        <begin position="144"/>
        <end position="159"/>
    </location>
</feature>